<evidence type="ECO:0000313" key="1">
    <source>
        <dbReference type="EMBL" id="ALM95037.1"/>
    </source>
</evidence>
<evidence type="ECO:0000313" key="2">
    <source>
        <dbReference type="Proteomes" id="UP000067061"/>
    </source>
</evidence>
<reference evidence="1 2" key="1">
    <citation type="submission" date="2015-11" db="EMBL/GenBank/DDBJ databases">
        <authorList>
            <person name="Kook J.-K."/>
            <person name="Park S.-N."/>
            <person name="Lim Y.K."/>
            <person name="Jo E."/>
        </authorList>
    </citation>
    <scope>NUCLEOTIDE SEQUENCE [LARGE SCALE GENOMIC DNA]</scope>
    <source>
        <strain evidence="1 2">ChDC F306</strain>
    </source>
</reference>
<dbReference type="AlphaFoldDB" id="A0AAC9F0L1"/>
<sequence length="116" mass="13552">MGNLNDFLNFLRKTNQSIFIEAEAREDKMTNFIKRYNTNYGESINLNSDGICLLGDVDKRGVELRIYFNDLTGIPPYWNGRKYDNKIYRSGKFTYRLDDNELGQFLFSNGYHIGAN</sequence>
<accession>A0AAC9F0L1</accession>
<protein>
    <submittedName>
        <fullName evidence="1">Uncharacterized protein</fullName>
    </submittedName>
</protein>
<dbReference type="EMBL" id="CP013121">
    <property type="protein sequence ID" value="ALM95037.1"/>
    <property type="molecule type" value="Genomic_DNA"/>
</dbReference>
<gene>
    <name evidence="1" type="ORF">RO02_10670</name>
</gene>
<organism evidence="1 2">
    <name type="scientific">Fusobacterium nucleatum subsp. polymorphum</name>
    <name type="common">Fusobacterium polymorphum</name>
    <dbReference type="NCBI Taxonomy" id="76857"/>
    <lineage>
        <taxon>Bacteria</taxon>
        <taxon>Fusobacteriati</taxon>
        <taxon>Fusobacteriota</taxon>
        <taxon>Fusobacteriia</taxon>
        <taxon>Fusobacteriales</taxon>
        <taxon>Fusobacteriaceae</taxon>
        <taxon>Fusobacterium</taxon>
    </lineage>
</organism>
<dbReference type="RefSeq" id="WP_060496681.1">
    <property type="nucleotide sequence ID" value="NZ_CP013121.1"/>
</dbReference>
<name>A0AAC9F0L1_FUSNP</name>
<dbReference type="Proteomes" id="UP000067061">
    <property type="component" value="Chromosome"/>
</dbReference>
<proteinExistence type="predicted"/>